<dbReference type="STRING" id="1336337.A0A3N4JQG8"/>
<keyword evidence="4" id="KW-1185">Reference proteome</keyword>
<evidence type="ECO:0000313" key="4">
    <source>
        <dbReference type="Proteomes" id="UP000276215"/>
    </source>
</evidence>
<evidence type="ECO:0000259" key="2">
    <source>
        <dbReference type="PROSITE" id="PS50213"/>
    </source>
</evidence>
<dbReference type="Proteomes" id="UP000276215">
    <property type="component" value="Unassembled WGS sequence"/>
</dbReference>
<feature type="domain" description="FAS1" evidence="2">
    <location>
        <begin position="21"/>
        <end position="164"/>
    </location>
</feature>
<dbReference type="InterPro" id="IPR036378">
    <property type="entry name" value="FAS1_dom_sf"/>
</dbReference>
<keyword evidence="1" id="KW-0732">Signal</keyword>
<dbReference type="InterPro" id="IPR000782">
    <property type="entry name" value="FAS1_domain"/>
</dbReference>
<gene>
    <name evidence="3" type="ORF">L873DRAFT_1788910</name>
</gene>
<organism evidence="3 4">
    <name type="scientific">Choiromyces venosus 120613-1</name>
    <dbReference type="NCBI Taxonomy" id="1336337"/>
    <lineage>
        <taxon>Eukaryota</taxon>
        <taxon>Fungi</taxon>
        <taxon>Dikarya</taxon>
        <taxon>Ascomycota</taxon>
        <taxon>Pezizomycotina</taxon>
        <taxon>Pezizomycetes</taxon>
        <taxon>Pezizales</taxon>
        <taxon>Tuberaceae</taxon>
        <taxon>Choiromyces</taxon>
    </lineage>
</organism>
<accession>A0A3N4JQG8</accession>
<name>A0A3N4JQG8_9PEZI</name>
<evidence type="ECO:0000256" key="1">
    <source>
        <dbReference type="SAM" id="SignalP"/>
    </source>
</evidence>
<reference evidence="3 4" key="1">
    <citation type="journal article" date="2018" name="Nat. Ecol. Evol.">
        <title>Pezizomycetes genomes reveal the molecular basis of ectomycorrhizal truffle lifestyle.</title>
        <authorList>
            <person name="Murat C."/>
            <person name="Payen T."/>
            <person name="Noel B."/>
            <person name="Kuo A."/>
            <person name="Morin E."/>
            <person name="Chen J."/>
            <person name="Kohler A."/>
            <person name="Krizsan K."/>
            <person name="Balestrini R."/>
            <person name="Da Silva C."/>
            <person name="Montanini B."/>
            <person name="Hainaut M."/>
            <person name="Levati E."/>
            <person name="Barry K.W."/>
            <person name="Belfiori B."/>
            <person name="Cichocki N."/>
            <person name="Clum A."/>
            <person name="Dockter R.B."/>
            <person name="Fauchery L."/>
            <person name="Guy J."/>
            <person name="Iotti M."/>
            <person name="Le Tacon F."/>
            <person name="Lindquist E.A."/>
            <person name="Lipzen A."/>
            <person name="Malagnac F."/>
            <person name="Mello A."/>
            <person name="Molinier V."/>
            <person name="Miyauchi S."/>
            <person name="Poulain J."/>
            <person name="Riccioni C."/>
            <person name="Rubini A."/>
            <person name="Sitrit Y."/>
            <person name="Splivallo R."/>
            <person name="Traeger S."/>
            <person name="Wang M."/>
            <person name="Zifcakova L."/>
            <person name="Wipf D."/>
            <person name="Zambonelli A."/>
            <person name="Paolocci F."/>
            <person name="Nowrousian M."/>
            <person name="Ottonello S."/>
            <person name="Baldrian P."/>
            <person name="Spatafora J.W."/>
            <person name="Henrissat B."/>
            <person name="Nagy L.G."/>
            <person name="Aury J.M."/>
            <person name="Wincker P."/>
            <person name="Grigoriev I.V."/>
            <person name="Bonfante P."/>
            <person name="Martin F.M."/>
        </authorList>
    </citation>
    <scope>NUCLEOTIDE SEQUENCE [LARGE SCALE GENOMIC DNA]</scope>
    <source>
        <strain evidence="3 4">120613-1</strain>
    </source>
</reference>
<dbReference type="AlphaFoldDB" id="A0A3N4JQG8"/>
<feature type="chain" id="PRO_5018161346" description="FAS1 domain-containing protein" evidence="1">
    <location>
        <begin position="20"/>
        <end position="192"/>
    </location>
</feature>
<evidence type="ECO:0000313" key="3">
    <source>
        <dbReference type="EMBL" id="RPB00523.1"/>
    </source>
</evidence>
<dbReference type="SMART" id="SM00554">
    <property type="entry name" value="FAS1"/>
    <property type="match status" value="1"/>
</dbReference>
<dbReference type="Gene3D" id="2.30.180.10">
    <property type="entry name" value="FAS1 domain"/>
    <property type="match status" value="1"/>
</dbReference>
<dbReference type="OrthoDB" id="286301at2759"/>
<sequence length="192" mass="21267">MHLLKHILGLLFLLPTLLARTISIIDYLSTNPALSSLHPAMSQPVGFPEAFSQIPPNNFTFFAPNNPAFAHLSKNLKRHYTSSSRSGRAKLGNMLMHHYVPVDAYRRDSGVLCTDPFSRIHSGIFLFMGVKKVDGVCVINRRVKVVEGNIPVTGGLLHIVDGVLDPAGMFFDDEYVAPKIKQGYMAGRKLSY</sequence>
<proteinExistence type="predicted"/>
<dbReference type="PROSITE" id="PS50213">
    <property type="entry name" value="FAS1"/>
    <property type="match status" value="1"/>
</dbReference>
<dbReference type="SUPFAM" id="SSF82153">
    <property type="entry name" value="FAS1 domain"/>
    <property type="match status" value="1"/>
</dbReference>
<dbReference type="Pfam" id="PF02469">
    <property type="entry name" value="Fasciclin"/>
    <property type="match status" value="1"/>
</dbReference>
<protein>
    <recommendedName>
        <fullName evidence="2">FAS1 domain-containing protein</fullName>
    </recommendedName>
</protein>
<feature type="signal peptide" evidence="1">
    <location>
        <begin position="1"/>
        <end position="19"/>
    </location>
</feature>
<dbReference type="EMBL" id="ML120379">
    <property type="protein sequence ID" value="RPB00523.1"/>
    <property type="molecule type" value="Genomic_DNA"/>
</dbReference>